<evidence type="ECO:0000256" key="11">
    <source>
        <dbReference type="PIRSR" id="PIRSR601929-3"/>
    </source>
</evidence>
<feature type="binding site" evidence="10">
    <location>
        <position position="124"/>
    </location>
    <ligand>
        <name>Mn(2+)</name>
        <dbReference type="ChEBI" id="CHEBI:29035"/>
    </ligand>
</feature>
<dbReference type="PRINTS" id="PR00325">
    <property type="entry name" value="GERMIN"/>
</dbReference>
<feature type="domain" description="Cupin type-1" evidence="13">
    <location>
        <begin position="68"/>
        <end position="217"/>
    </location>
</feature>
<evidence type="ECO:0000256" key="1">
    <source>
        <dbReference type="ARBA" id="ARBA00004271"/>
    </source>
</evidence>
<organism evidence="14">
    <name type="scientific">Picea sitchensis</name>
    <name type="common">Sitka spruce</name>
    <name type="synonym">Pinus sitchensis</name>
    <dbReference type="NCBI Taxonomy" id="3332"/>
    <lineage>
        <taxon>Eukaryota</taxon>
        <taxon>Viridiplantae</taxon>
        <taxon>Streptophyta</taxon>
        <taxon>Embryophyta</taxon>
        <taxon>Tracheophyta</taxon>
        <taxon>Spermatophyta</taxon>
        <taxon>Pinopsida</taxon>
        <taxon>Pinidae</taxon>
        <taxon>Conifers I</taxon>
        <taxon>Pinales</taxon>
        <taxon>Pinaceae</taxon>
        <taxon>Picea</taxon>
    </lineage>
</organism>
<dbReference type="CDD" id="cd02241">
    <property type="entry name" value="cupin_OxOx"/>
    <property type="match status" value="1"/>
</dbReference>
<name>A9P039_PICSI</name>
<dbReference type="GO" id="GO:0030145">
    <property type="term" value="F:manganese ion binding"/>
    <property type="evidence" value="ECO:0007669"/>
    <property type="project" value="UniProtKB-UniRule"/>
</dbReference>
<evidence type="ECO:0000256" key="2">
    <source>
        <dbReference type="ARBA" id="ARBA00007456"/>
    </source>
</evidence>
<dbReference type="InterPro" id="IPR001929">
    <property type="entry name" value="Germin"/>
</dbReference>
<dbReference type="GO" id="GO:0048046">
    <property type="term" value="C:apoplast"/>
    <property type="evidence" value="ECO:0007669"/>
    <property type="project" value="UniProtKB-SubCell"/>
</dbReference>
<feature type="binding site" evidence="10">
    <location>
        <position position="117"/>
    </location>
    <ligand>
        <name>Mn(2+)</name>
        <dbReference type="ChEBI" id="CHEBI:29035"/>
    </ligand>
</feature>
<feature type="binding site" evidence="9">
    <location>
        <position position="119"/>
    </location>
    <ligand>
        <name>oxalate</name>
        <dbReference type="ChEBI" id="CHEBI:30623"/>
    </ligand>
</feature>
<evidence type="ECO:0000256" key="3">
    <source>
        <dbReference type="ARBA" id="ARBA00022523"/>
    </source>
</evidence>
<evidence type="ECO:0000256" key="7">
    <source>
        <dbReference type="ARBA" id="ARBA00023157"/>
    </source>
</evidence>
<dbReference type="SMART" id="SM00835">
    <property type="entry name" value="Cupin_1"/>
    <property type="match status" value="1"/>
</dbReference>
<comment type="subcellular location">
    <subcellularLocation>
        <location evidence="1 12">Secreted</location>
        <location evidence="1 12">Extracellular space</location>
        <location evidence="1 12">Apoplast</location>
    </subcellularLocation>
</comment>
<dbReference type="PANTHER" id="PTHR31238">
    <property type="entry name" value="GERMIN-LIKE PROTEIN SUBFAMILY 3 MEMBER 3"/>
    <property type="match status" value="1"/>
</dbReference>
<evidence type="ECO:0000256" key="12">
    <source>
        <dbReference type="RuleBase" id="RU366015"/>
    </source>
</evidence>
<evidence type="ECO:0000256" key="6">
    <source>
        <dbReference type="ARBA" id="ARBA00022729"/>
    </source>
</evidence>
<feature type="binding site" evidence="9">
    <location>
        <position position="124"/>
    </location>
    <ligand>
        <name>oxalate</name>
        <dbReference type="ChEBI" id="CHEBI:30623"/>
    </ligand>
</feature>
<evidence type="ECO:0000256" key="10">
    <source>
        <dbReference type="PIRSR" id="PIRSR601929-2"/>
    </source>
</evidence>
<dbReference type="InterPro" id="IPR019780">
    <property type="entry name" value="Germin_Mn-BS"/>
</dbReference>
<evidence type="ECO:0000256" key="5">
    <source>
        <dbReference type="ARBA" id="ARBA00022723"/>
    </source>
</evidence>
<dbReference type="Pfam" id="PF00190">
    <property type="entry name" value="Cupin_1"/>
    <property type="match status" value="1"/>
</dbReference>
<evidence type="ECO:0000256" key="9">
    <source>
        <dbReference type="PIRSR" id="PIRSR601929-1"/>
    </source>
</evidence>
<accession>A9P039</accession>
<reference evidence="14" key="1">
    <citation type="journal article" date="2008" name="BMC Genomics">
        <title>A conifer genomics resource of 200,000 spruce (Picea spp.) ESTs and 6,464 high-quality, sequence-finished full-length cDNAs for Sitka spruce (Picea sitchensis).</title>
        <authorList>
            <person name="Ralph S.G."/>
            <person name="Chun H.J."/>
            <person name="Kolosova N."/>
            <person name="Cooper D."/>
            <person name="Oddy C."/>
            <person name="Ritland C.E."/>
            <person name="Kirkpatrick R."/>
            <person name="Moore R."/>
            <person name="Barber S."/>
            <person name="Holt R.A."/>
            <person name="Jones S.J."/>
            <person name="Marra M.A."/>
            <person name="Douglas C.J."/>
            <person name="Ritland K."/>
            <person name="Bohlmann J."/>
        </authorList>
    </citation>
    <scope>NUCLEOTIDE SEQUENCE</scope>
    <source>
        <tissue evidence="14">Green portion of the leader tissue</tissue>
    </source>
</reference>
<feature type="binding site" evidence="10">
    <location>
        <position position="119"/>
    </location>
    <ligand>
        <name>Mn(2+)</name>
        <dbReference type="ChEBI" id="CHEBI:29035"/>
    </ligand>
</feature>
<dbReference type="EMBL" id="EF086994">
    <property type="protein sequence ID" value="ABK26250.1"/>
    <property type="molecule type" value="mRNA"/>
</dbReference>
<dbReference type="GO" id="GO:0010497">
    <property type="term" value="P:plasmodesmata-mediated intercellular transport"/>
    <property type="evidence" value="ECO:0007669"/>
    <property type="project" value="UniProtKB-ARBA"/>
</dbReference>
<feature type="chain" id="PRO_5019609730" description="Germin-like protein" evidence="12">
    <location>
        <begin position="30"/>
        <end position="226"/>
    </location>
</feature>
<feature type="disulfide bond" evidence="11">
    <location>
        <begin position="39"/>
        <end position="54"/>
    </location>
</feature>
<keyword evidence="6 12" id="KW-0732">Signal</keyword>
<feature type="binding site" evidence="10">
    <location>
        <position position="163"/>
    </location>
    <ligand>
        <name>Mn(2+)</name>
        <dbReference type="ChEBI" id="CHEBI:29035"/>
    </ligand>
</feature>
<evidence type="ECO:0000259" key="13">
    <source>
        <dbReference type="SMART" id="SM00835"/>
    </source>
</evidence>
<dbReference type="PROSITE" id="PS00725">
    <property type="entry name" value="GERMIN"/>
    <property type="match status" value="1"/>
</dbReference>
<dbReference type="GO" id="GO:2000280">
    <property type="term" value="P:regulation of root development"/>
    <property type="evidence" value="ECO:0007669"/>
    <property type="project" value="UniProtKB-ARBA"/>
</dbReference>
<comment type="similarity">
    <text evidence="2 12">Belongs to the germin family.</text>
</comment>
<evidence type="ECO:0000313" key="14">
    <source>
        <dbReference type="EMBL" id="ABK26250.1"/>
    </source>
</evidence>
<evidence type="ECO:0000256" key="4">
    <source>
        <dbReference type="ARBA" id="ARBA00022525"/>
    </source>
</evidence>
<evidence type="ECO:0000256" key="8">
    <source>
        <dbReference type="ARBA" id="ARBA00023211"/>
    </source>
</evidence>
<keyword evidence="7 11" id="KW-1015">Disulfide bond</keyword>
<dbReference type="AlphaFoldDB" id="A9P039"/>
<dbReference type="FunFam" id="2.60.120.10:FF:000025">
    <property type="entry name" value="germin-like protein subfamily 2 member 1"/>
    <property type="match status" value="1"/>
</dbReference>
<dbReference type="Gene3D" id="2.60.120.10">
    <property type="entry name" value="Jelly Rolls"/>
    <property type="match status" value="1"/>
</dbReference>
<dbReference type="InterPro" id="IPR006045">
    <property type="entry name" value="Cupin_1"/>
</dbReference>
<dbReference type="InterPro" id="IPR014710">
    <property type="entry name" value="RmlC-like_jellyroll"/>
</dbReference>
<keyword evidence="8 9" id="KW-0464">Manganese</keyword>
<keyword evidence="3 12" id="KW-0052">Apoplast</keyword>
<proteinExistence type="evidence at transcript level"/>
<dbReference type="InterPro" id="IPR011051">
    <property type="entry name" value="RmlC_Cupin_sf"/>
</dbReference>
<keyword evidence="4 12" id="KW-0964">Secreted</keyword>
<dbReference type="SUPFAM" id="SSF51182">
    <property type="entry name" value="RmlC-like cupins"/>
    <property type="match status" value="1"/>
</dbReference>
<feature type="signal peptide" evidence="12">
    <location>
        <begin position="1"/>
        <end position="29"/>
    </location>
</feature>
<dbReference type="GO" id="GO:0009506">
    <property type="term" value="C:plasmodesma"/>
    <property type="evidence" value="ECO:0007669"/>
    <property type="project" value="UniProtKB-ARBA"/>
</dbReference>
<sequence length="226" mass="23875">MAMEISSVSYMKALPLVLILLLTITQVKCSDPDPLQDFCVADTNSTSFLNGFPCINPSTVNASQFKTPALGVPGNTSANPFGFNVTLTTVQNLPGLNTQGLALARTDFAKGGLVPPHIHPRASEIAFVVKGVVLVGFVDTSNKLFTQNLKAGDVFVFPRAQLHFLLNLGNSTAITISGLNSQSPGAQIVPLAAFGSNPEIPPAVLEKAFQISSEEVKKIRKNLIGG</sequence>
<keyword evidence="5 9" id="KW-0479">Metal-binding</keyword>
<protein>
    <recommendedName>
        <fullName evidence="12">Germin-like protein</fullName>
    </recommendedName>
</protein>